<proteinExistence type="predicted"/>
<evidence type="ECO:0000259" key="1">
    <source>
        <dbReference type="Pfam" id="PF01408"/>
    </source>
</evidence>
<name>A0ABV5VPQ7_9BACL</name>
<dbReference type="SUPFAM" id="SSF51735">
    <property type="entry name" value="NAD(P)-binding Rossmann-fold domains"/>
    <property type="match status" value="1"/>
</dbReference>
<dbReference type="InterPro" id="IPR051450">
    <property type="entry name" value="Gfo/Idh/MocA_Oxidoreductases"/>
</dbReference>
<dbReference type="Pfam" id="PF01408">
    <property type="entry name" value="GFO_IDH_MocA"/>
    <property type="match status" value="1"/>
</dbReference>
<dbReference type="PANTHER" id="PTHR43377:SF1">
    <property type="entry name" value="BILIVERDIN REDUCTASE A"/>
    <property type="match status" value="1"/>
</dbReference>
<dbReference type="RefSeq" id="WP_344916896.1">
    <property type="nucleotide sequence ID" value="NZ_BAAAYO010000021.1"/>
</dbReference>
<organism evidence="3 4">
    <name type="scientific">Paenibacillus hodogayensis</name>
    <dbReference type="NCBI Taxonomy" id="279208"/>
    <lineage>
        <taxon>Bacteria</taxon>
        <taxon>Bacillati</taxon>
        <taxon>Bacillota</taxon>
        <taxon>Bacilli</taxon>
        <taxon>Bacillales</taxon>
        <taxon>Paenibacillaceae</taxon>
        <taxon>Paenibacillus</taxon>
    </lineage>
</organism>
<dbReference type="InterPro" id="IPR000683">
    <property type="entry name" value="Gfo/Idh/MocA-like_OxRdtase_N"/>
</dbReference>
<dbReference type="PANTHER" id="PTHR43377">
    <property type="entry name" value="BILIVERDIN REDUCTASE A"/>
    <property type="match status" value="1"/>
</dbReference>
<evidence type="ECO:0000259" key="2">
    <source>
        <dbReference type="Pfam" id="PF22725"/>
    </source>
</evidence>
<evidence type="ECO:0000313" key="3">
    <source>
        <dbReference type="EMBL" id="MFB9750234.1"/>
    </source>
</evidence>
<dbReference type="EMBL" id="JBHMAG010000002">
    <property type="protein sequence ID" value="MFB9750234.1"/>
    <property type="molecule type" value="Genomic_DNA"/>
</dbReference>
<keyword evidence="4" id="KW-1185">Reference proteome</keyword>
<dbReference type="Gene3D" id="3.30.360.10">
    <property type="entry name" value="Dihydrodipicolinate Reductase, domain 2"/>
    <property type="match status" value="1"/>
</dbReference>
<dbReference type="Gene3D" id="3.40.50.720">
    <property type="entry name" value="NAD(P)-binding Rossmann-like Domain"/>
    <property type="match status" value="1"/>
</dbReference>
<reference evidence="3 4" key="1">
    <citation type="submission" date="2024-09" db="EMBL/GenBank/DDBJ databases">
        <authorList>
            <person name="Sun Q."/>
            <person name="Mori K."/>
        </authorList>
    </citation>
    <scope>NUCLEOTIDE SEQUENCE [LARGE SCALE GENOMIC DNA]</scope>
    <source>
        <strain evidence="3 4">JCM 12520</strain>
    </source>
</reference>
<dbReference type="InterPro" id="IPR036291">
    <property type="entry name" value="NAD(P)-bd_dom_sf"/>
</dbReference>
<protein>
    <submittedName>
        <fullName evidence="3">Gfo/Idh/MocA family protein</fullName>
    </submittedName>
</protein>
<evidence type="ECO:0000313" key="4">
    <source>
        <dbReference type="Proteomes" id="UP001589619"/>
    </source>
</evidence>
<dbReference type="Pfam" id="PF22725">
    <property type="entry name" value="GFO_IDH_MocA_C3"/>
    <property type="match status" value="1"/>
</dbReference>
<dbReference type="Proteomes" id="UP001589619">
    <property type="component" value="Unassembled WGS sequence"/>
</dbReference>
<accession>A0ABV5VPQ7</accession>
<feature type="domain" description="GFO/IDH/MocA-like oxidoreductase" evidence="2">
    <location>
        <begin position="133"/>
        <end position="258"/>
    </location>
</feature>
<comment type="caution">
    <text evidence="3">The sequence shown here is derived from an EMBL/GenBank/DDBJ whole genome shotgun (WGS) entry which is preliminary data.</text>
</comment>
<gene>
    <name evidence="3" type="ORF">ACFFNY_01500</name>
</gene>
<dbReference type="InterPro" id="IPR055170">
    <property type="entry name" value="GFO_IDH_MocA-like_dom"/>
</dbReference>
<dbReference type="SUPFAM" id="SSF55347">
    <property type="entry name" value="Glyceraldehyde-3-phosphate dehydrogenase-like, C-terminal domain"/>
    <property type="match status" value="1"/>
</dbReference>
<feature type="domain" description="Gfo/Idh/MocA-like oxidoreductase N-terminal" evidence="1">
    <location>
        <begin position="5"/>
        <end position="124"/>
    </location>
</feature>
<sequence length="360" mass="39904">MTNKLKIGILGGGGILNAHAPGFLRLKDKCETVIAEPNPAKHAHIRKLLGDEVTIYGDYTEVLALPDVHAVDILLPHYLHEQVTVAAAKVGKHVLVEKVMARNVEECDRMIEACQAAGVTLTVCHDRRYDSDWQALKQIVDSGDLGEILFWKLEHNQNVVAPPDSWIRSKEMLGGGAIMSCLTHQIDALRWYGGEVQSVTSMSKVEPNRMEGESIGAVIARMESGALALLSINWYTQSHSAPDGLWYEFNHVTGTKGEAYFMSGKGTFVKLHGGKADYFEYDMRAKEGFQKVETTKPMSGHQSCIDEWVKQLLGEHADVVTDGTDSRKTVEVAEAAYRSEQQGKVISLPIFSRQLEVEKR</sequence>